<dbReference type="EMBL" id="AY089265">
    <property type="protein sequence ID" value="AAL90003.1"/>
    <property type="molecule type" value="mRNA"/>
</dbReference>
<feature type="chain" id="PRO_5004313667" evidence="1">
    <location>
        <begin position="35"/>
        <end position="64"/>
    </location>
</feature>
<feature type="signal peptide" evidence="1">
    <location>
        <begin position="1"/>
        <end position="34"/>
    </location>
</feature>
<keyword evidence="1" id="KW-0732">Signal</keyword>
<evidence type="ECO:0000313" key="2">
    <source>
        <dbReference type="EMBL" id="AAL90003.1"/>
    </source>
</evidence>
<proteinExistence type="evidence at transcript level"/>
<evidence type="ECO:0000256" key="1">
    <source>
        <dbReference type="SAM" id="SignalP"/>
    </source>
</evidence>
<protein>
    <submittedName>
        <fullName evidence="2">AT05287p</fullName>
    </submittedName>
</protein>
<sequence length="64" mass="7444">MMCLLRRLWRLLVVVHWVVRRLLWVAQVVQPVQCLVNGTQPLLQRSSGQNVHLMGLISLLEKSQ</sequence>
<accession>Q8T4B8</accession>
<name>Q8T4B8_DROME</name>
<organism evidence="2">
    <name type="scientific">Drosophila melanogaster</name>
    <name type="common">Fruit fly</name>
    <dbReference type="NCBI Taxonomy" id="7227"/>
    <lineage>
        <taxon>Eukaryota</taxon>
        <taxon>Metazoa</taxon>
        <taxon>Ecdysozoa</taxon>
        <taxon>Arthropoda</taxon>
        <taxon>Hexapoda</taxon>
        <taxon>Insecta</taxon>
        <taxon>Pterygota</taxon>
        <taxon>Neoptera</taxon>
        <taxon>Endopterygota</taxon>
        <taxon>Diptera</taxon>
        <taxon>Brachycera</taxon>
        <taxon>Muscomorpha</taxon>
        <taxon>Ephydroidea</taxon>
        <taxon>Drosophilidae</taxon>
        <taxon>Drosophila</taxon>
        <taxon>Sophophora</taxon>
    </lineage>
</organism>
<reference evidence="2" key="1">
    <citation type="submission" date="2002-03" db="EMBL/GenBank/DDBJ databases">
        <authorList>
            <person name="Stapleton M."/>
            <person name="Brokstein P."/>
            <person name="Hong L."/>
            <person name="Agbayani A."/>
            <person name="Carlson J."/>
            <person name="Champe M."/>
            <person name="Chavez C."/>
            <person name="Dorsett V."/>
            <person name="Dresnek D."/>
            <person name="Farfan D."/>
            <person name="Frise E."/>
            <person name="George R."/>
            <person name="Gonzalez M."/>
            <person name="Guarin H."/>
            <person name="Kronmiller B."/>
            <person name="Li P."/>
            <person name="Liao G."/>
            <person name="Miranda A."/>
            <person name="Mungall C.J."/>
            <person name="Nunoo J."/>
            <person name="Pacleb J."/>
            <person name="Paragas V."/>
            <person name="Park S."/>
            <person name="Patel S."/>
            <person name="Phouanenavong S."/>
            <person name="Wan K."/>
            <person name="Yu C."/>
            <person name="Lewis S.E."/>
            <person name="Rubin G.M."/>
            <person name="Celniker S."/>
        </authorList>
    </citation>
    <scope>NUCLEOTIDE SEQUENCE</scope>
</reference>
<dbReference type="AlphaFoldDB" id="Q8T4B8"/>